<reference evidence="1" key="1">
    <citation type="submission" date="2021-02" db="EMBL/GenBank/DDBJ databases">
        <authorList>
            <person name="Dougan E. K."/>
            <person name="Rhodes N."/>
            <person name="Thang M."/>
            <person name="Chan C."/>
        </authorList>
    </citation>
    <scope>NUCLEOTIDE SEQUENCE</scope>
</reference>
<dbReference type="PANTHER" id="PTHR14614">
    <property type="entry name" value="HEPATOCELLULAR CARCINOMA-ASSOCIATED ANTIGEN"/>
    <property type="match status" value="1"/>
</dbReference>
<dbReference type="AlphaFoldDB" id="A0A813EG56"/>
<comment type="caution">
    <text evidence="1">The sequence shown here is derived from an EMBL/GenBank/DDBJ whole genome shotgun (WGS) entry which is preliminary data.</text>
</comment>
<organism evidence="1 2">
    <name type="scientific">Polarella glacialis</name>
    <name type="common">Dinoflagellate</name>
    <dbReference type="NCBI Taxonomy" id="89957"/>
    <lineage>
        <taxon>Eukaryota</taxon>
        <taxon>Sar</taxon>
        <taxon>Alveolata</taxon>
        <taxon>Dinophyceae</taxon>
        <taxon>Suessiales</taxon>
        <taxon>Suessiaceae</taxon>
        <taxon>Polarella</taxon>
    </lineage>
</organism>
<feature type="non-terminal residue" evidence="1">
    <location>
        <position position="1"/>
    </location>
</feature>
<sequence length="560" mass="61136">GVQQIQRPRQMIAGKPARSSSFARDAGCSVHFAALALTLAAAGGGKGIVYSSRRRRPGFTSRFVTARSKKVQARALDRPAWLPGEDSLRALAAGEKLVGFFCLREVDSSNNSNDNNNDNNNNNNNNNNSKTAICACEVRPTIPATATATTTTTPAQDGYRSFHFETGEPGGLWRFSVRELPFSEGKLGGHLWDGGILMAAWALAADGGAELFRGRRVLELGSGIGLLGVALAGSIAGSVVLTDFGFEEVVDGAQQEDSSRLIPPKLLRNLKDNVSANGLENAEVWRIDWHDFLTAPHPALEPIERFERLVAADVVYYASDLPALAASVAAHLLPGGRERVDGTFGIGKVICGGSRWRSQAVRRSAGDLVYWPLWYFGGPACQACGIESLSGAVDPSHIRQHDPSTFLQSRAGNMLQEMVAVARDYDTQRAHSKFRVRGYSRAGLAARLRWFEQWWLMVPGSSKKPELLEALRLDLATFLDHTQDNRRRFLRTLIVNWMLLVTAISGLKECFGRRSLATGEVVLPQSAVLFRVLGIEVVGWAYLLLVSDKGLFKSYGRVIV</sequence>
<evidence type="ECO:0008006" key="3">
    <source>
        <dbReference type="Google" id="ProtNLM"/>
    </source>
</evidence>
<accession>A0A813EG56</accession>
<dbReference type="InterPro" id="IPR019410">
    <property type="entry name" value="Methyltransf_16"/>
</dbReference>
<dbReference type="CDD" id="cd02440">
    <property type="entry name" value="AdoMet_MTases"/>
    <property type="match status" value="1"/>
</dbReference>
<dbReference type="InterPro" id="IPR029063">
    <property type="entry name" value="SAM-dependent_MTases_sf"/>
</dbReference>
<evidence type="ECO:0000313" key="1">
    <source>
        <dbReference type="EMBL" id="CAE8599326.1"/>
    </source>
</evidence>
<dbReference type="SUPFAM" id="SSF53335">
    <property type="entry name" value="S-adenosyl-L-methionine-dependent methyltransferases"/>
    <property type="match status" value="1"/>
</dbReference>
<dbReference type="OrthoDB" id="194386at2759"/>
<protein>
    <recommendedName>
        <fullName evidence="3">Calmodulin-lysine N-methyltransferase</fullName>
    </recommendedName>
</protein>
<name>A0A813EG56_POLGL</name>
<dbReference type="EMBL" id="CAJNNV010010998">
    <property type="protein sequence ID" value="CAE8599326.1"/>
    <property type="molecule type" value="Genomic_DNA"/>
</dbReference>
<dbReference type="Pfam" id="PF10294">
    <property type="entry name" value="Methyltransf_16"/>
    <property type="match status" value="1"/>
</dbReference>
<keyword evidence="2" id="KW-1185">Reference proteome</keyword>
<proteinExistence type="predicted"/>
<dbReference type="Proteomes" id="UP000654075">
    <property type="component" value="Unassembled WGS sequence"/>
</dbReference>
<dbReference type="Gene3D" id="3.40.50.150">
    <property type="entry name" value="Vaccinia Virus protein VP39"/>
    <property type="match status" value="1"/>
</dbReference>
<dbReference type="PANTHER" id="PTHR14614:SF109">
    <property type="entry name" value="RIBOSOMAL LYSINE N-METHYLTRANSFERASE 5"/>
    <property type="match status" value="1"/>
</dbReference>
<evidence type="ECO:0000313" key="2">
    <source>
        <dbReference type="Proteomes" id="UP000654075"/>
    </source>
</evidence>
<feature type="non-terminal residue" evidence="1">
    <location>
        <position position="560"/>
    </location>
</feature>
<gene>
    <name evidence="1" type="ORF">PGLA1383_LOCUS17679</name>
</gene>